<dbReference type="EMBL" id="LR905431">
    <property type="protein sequence ID" value="CAD7253474.1"/>
    <property type="molecule type" value="Genomic_DNA"/>
</dbReference>
<dbReference type="Gene3D" id="3.40.50.1470">
    <property type="entry name" value="Peptidyl-tRNA hydrolase"/>
    <property type="match status" value="1"/>
</dbReference>
<dbReference type="Proteomes" id="UP000677054">
    <property type="component" value="Unassembled WGS sequence"/>
</dbReference>
<dbReference type="PROSITE" id="PS01196">
    <property type="entry name" value="PEPT_TRNA_HYDROL_2"/>
    <property type="match status" value="1"/>
</dbReference>
<dbReference type="AlphaFoldDB" id="A0A7R9FSK0"/>
<dbReference type="GO" id="GO:0004045">
    <property type="term" value="F:peptidyl-tRNA hydrolase activity"/>
    <property type="evidence" value="ECO:0007669"/>
    <property type="project" value="InterPro"/>
</dbReference>
<dbReference type="SUPFAM" id="SSF53178">
    <property type="entry name" value="Peptidyl-tRNA hydrolase-like"/>
    <property type="match status" value="1"/>
</dbReference>
<feature type="non-terminal residue" evidence="1">
    <location>
        <position position="1"/>
    </location>
</feature>
<gene>
    <name evidence="1" type="ORF">DSTB1V02_LOCUS13224</name>
</gene>
<sequence length="64" mass="7369">TIRIKKKGSAAGHNGLKSIEEILHTQDYNRLKFGIGKEFPQGKQIDFVLGEWHPQEQIILNERI</sequence>
<dbReference type="EMBL" id="CAJPEV010005914">
    <property type="protein sequence ID" value="CAG0903652.1"/>
    <property type="molecule type" value="Genomic_DNA"/>
</dbReference>
<reference evidence="1" key="1">
    <citation type="submission" date="2020-11" db="EMBL/GenBank/DDBJ databases">
        <authorList>
            <person name="Tran Van P."/>
        </authorList>
    </citation>
    <scope>NUCLEOTIDE SEQUENCE</scope>
</reference>
<dbReference type="InterPro" id="IPR018171">
    <property type="entry name" value="Pept_tRNA_hydro_CS"/>
</dbReference>
<keyword evidence="2" id="KW-1185">Reference proteome</keyword>
<evidence type="ECO:0000313" key="1">
    <source>
        <dbReference type="EMBL" id="CAD7253474.1"/>
    </source>
</evidence>
<dbReference type="OrthoDB" id="8299775at2759"/>
<dbReference type="Pfam" id="PF01195">
    <property type="entry name" value="Pept_tRNA_hydro"/>
    <property type="match status" value="1"/>
</dbReference>
<organism evidence="1">
    <name type="scientific">Darwinula stevensoni</name>
    <dbReference type="NCBI Taxonomy" id="69355"/>
    <lineage>
        <taxon>Eukaryota</taxon>
        <taxon>Metazoa</taxon>
        <taxon>Ecdysozoa</taxon>
        <taxon>Arthropoda</taxon>
        <taxon>Crustacea</taxon>
        <taxon>Oligostraca</taxon>
        <taxon>Ostracoda</taxon>
        <taxon>Podocopa</taxon>
        <taxon>Podocopida</taxon>
        <taxon>Darwinulocopina</taxon>
        <taxon>Darwinuloidea</taxon>
        <taxon>Darwinulidae</taxon>
        <taxon>Darwinula</taxon>
    </lineage>
</organism>
<dbReference type="InterPro" id="IPR036416">
    <property type="entry name" value="Pept_tRNA_hydro_sf"/>
</dbReference>
<accession>A0A7R9FSK0</accession>
<name>A0A7R9FSK0_9CRUS</name>
<protein>
    <recommendedName>
        <fullName evidence="3">Peptidyl-tRNA hydrolase</fullName>
    </recommendedName>
</protein>
<proteinExistence type="predicted"/>
<feature type="non-terminal residue" evidence="1">
    <location>
        <position position="64"/>
    </location>
</feature>
<dbReference type="InterPro" id="IPR001328">
    <property type="entry name" value="Pept_tRNA_hydro"/>
</dbReference>
<evidence type="ECO:0000313" key="2">
    <source>
        <dbReference type="Proteomes" id="UP000677054"/>
    </source>
</evidence>
<evidence type="ECO:0008006" key="3">
    <source>
        <dbReference type="Google" id="ProtNLM"/>
    </source>
</evidence>